<dbReference type="InterPro" id="IPR012336">
    <property type="entry name" value="Thioredoxin-like_fold"/>
</dbReference>
<dbReference type="EMBL" id="DYVK01000091">
    <property type="protein sequence ID" value="HJG16309.1"/>
    <property type="molecule type" value="Genomic_DNA"/>
</dbReference>
<name>A0A921IGB2_9LACO</name>
<proteinExistence type="predicted"/>
<reference evidence="2" key="2">
    <citation type="submission" date="2021-09" db="EMBL/GenBank/DDBJ databases">
        <authorList>
            <person name="Gilroy R."/>
        </authorList>
    </citation>
    <scope>NUCLEOTIDE SEQUENCE</scope>
    <source>
        <strain evidence="2">CHK189-29639</strain>
    </source>
</reference>
<gene>
    <name evidence="2" type="ORF">K8V06_09280</name>
</gene>
<accession>A0A921IGB2</accession>
<dbReference type="Gene3D" id="3.40.30.10">
    <property type="entry name" value="Glutaredoxin"/>
    <property type="match status" value="1"/>
</dbReference>
<feature type="domain" description="Thioredoxin-like fold" evidence="1">
    <location>
        <begin position="4"/>
        <end position="95"/>
    </location>
</feature>
<dbReference type="RefSeq" id="WP_087118741.1">
    <property type="nucleotide sequence ID" value="NZ_JARBJI010000003.1"/>
</dbReference>
<dbReference type="CDD" id="cd02976">
    <property type="entry name" value="NrdH"/>
    <property type="match status" value="1"/>
</dbReference>
<dbReference type="SUPFAM" id="SSF52833">
    <property type="entry name" value="Thioredoxin-like"/>
    <property type="match status" value="1"/>
</dbReference>
<evidence type="ECO:0000313" key="3">
    <source>
        <dbReference type="Proteomes" id="UP000759256"/>
    </source>
</evidence>
<evidence type="ECO:0000313" key="2">
    <source>
        <dbReference type="EMBL" id="HJG16309.1"/>
    </source>
</evidence>
<sequence length="105" mass="12484">MIHAVLYTKPKCVQCKMTRRKMTALNFPYVDNYYGDCHEDNSIDVESSDEKKRNWSIEKIEKLKQKYHIKSLPFIKIVNDNNKVLDSWVGFRPDKISEWCLKISV</sequence>
<dbReference type="InterPro" id="IPR036249">
    <property type="entry name" value="Thioredoxin-like_sf"/>
</dbReference>
<evidence type="ECO:0000259" key="1">
    <source>
        <dbReference type="Pfam" id="PF13098"/>
    </source>
</evidence>
<dbReference type="Pfam" id="PF13098">
    <property type="entry name" value="Thioredoxin_2"/>
    <property type="match status" value="1"/>
</dbReference>
<organism evidence="2 3">
    <name type="scientific">Ligilactobacillus salivarius</name>
    <dbReference type="NCBI Taxonomy" id="1624"/>
    <lineage>
        <taxon>Bacteria</taxon>
        <taxon>Bacillati</taxon>
        <taxon>Bacillota</taxon>
        <taxon>Bacilli</taxon>
        <taxon>Lactobacillales</taxon>
        <taxon>Lactobacillaceae</taxon>
        <taxon>Ligilactobacillus</taxon>
    </lineage>
</organism>
<protein>
    <submittedName>
        <fullName evidence="2">Glutaredoxin family protein</fullName>
    </submittedName>
</protein>
<reference evidence="2" key="1">
    <citation type="journal article" date="2021" name="PeerJ">
        <title>Extensive microbial diversity within the chicken gut microbiome revealed by metagenomics and culture.</title>
        <authorList>
            <person name="Gilroy R."/>
            <person name="Ravi A."/>
            <person name="Getino M."/>
            <person name="Pursley I."/>
            <person name="Horton D.L."/>
            <person name="Alikhan N.F."/>
            <person name="Baker D."/>
            <person name="Gharbi K."/>
            <person name="Hall N."/>
            <person name="Watson M."/>
            <person name="Adriaenssens E.M."/>
            <person name="Foster-Nyarko E."/>
            <person name="Jarju S."/>
            <person name="Secka A."/>
            <person name="Antonio M."/>
            <person name="Oren A."/>
            <person name="Chaudhuri R.R."/>
            <person name="La Ragione R."/>
            <person name="Hildebrand F."/>
            <person name="Pallen M.J."/>
        </authorList>
    </citation>
    <scope>NUCLEOTIDE SEQUENCE</scope>
    <source>
        <strain evidence="2">CHK189-29639</strain>
    </source>
</reference>
<comment type="caution">
    <text evidence="2">The sequence shown here is derived from an EMBL/GenBank/DDBJ whole genome shotgun (WGS) entry which is preliminary data.</text>
</comment>
<dbReference type="AlphaFoldDB" id="A0A921IGB2"/>
<dbReference type="Proteomes" id="UP000759256">
    <property type="component" value="Unassembled WGS sequence"/>
</dbReference>